<feature type="transmembrane region" description="Helical" evidence="1">
    <location>
        <begin position="171"/>
        <end position="191"/>
    </location>
</feature>
<gene>
    <name evidence="2" type="ORF">D3P08_00730</name>
</gene>
<evidence type="ECO:0000256" key="1">
    <source>
        <dbReference type="SAM" id="Phobius"/>
    </source>
</evidence>
<feature type="transmembrane region" description="Helical" evidence="1">
    <location>
        <begin position="114"/>
        <end position="135"/>
    </location>
</feature>
<dbReference type="InterPro" id="IPR021359">
    <property type="entry name" value="DUF2812"/>
</dbReference>
<sequence>MRKYKFFVDLAKEEQWLNEMASQGYVLAGKSGASYRFESGEPGSFVLRIDYRSFKHAADFEDYRLLFEDSGWRHIAGTKSSGAQYFLKKTADQSEDIFSDADSKAGKFKRLSEMWFSLAVCFLPILTALVMAGNIDLTAFLQPAKLYYTPGLWDKTGADFWGAFLFETPFALLRGFIWLILPVSIVLYAVFAAKARKQYNKTLNKI</sequence>
<reference evidence="2 3" key="1">
    <citation type="submission" date="2018-09" db="EMBL/GenBank/DDBJ databases">
        <title>Paenibacillus aracenensis nov. sp. isolated from a cave in southern Spain.</title>
        <authorList>
            <person name="Jurado V."/>
            <person name="Gutierrez-Patricio S."/>
            <person name="Gonzalez-Pimentel J.L."/>
            <person name="Miller A.Z."/>
            <person name="Laiz L."/>
            <person name="Saiz-Jimenez C."/>
        </authorList>
    </citation>
    <scope>NUCLEOTIDE SEQUENCE [LARGE SCALE GENOMIC DNA]</scope>
    <source>
        <strain evidence="2 3">DSM 22867</strain>
    </source>
</reference>
<dbReference type="EMBL" id="QXQA01000001">
    <property type="protein sequence ID" value="RIX60144.1"/>
    <property type="molecule type" value="Genomic_DNA"/>
</dbReference>
<protein>
    <submittedName>
        <fullName evidence="2">DUF2812 domain-containing protein</fullName>
    </submittedName>
</protein>
<evidence type="ECO:0000313" key="2">
    <source>
        <dbReference type="EMBL" id="RIX60144.1"/>
    </source>
</evidence>
<keyword evidence="1" id="KW-0812">Transmembrane</keyword>
<dbReference type="OrthoDB" id="8757095at2"/>
<evidence type="ECO:0000313" key="3">
    <source>
        <dbReference type="Proteomes" id="UP000266482"/>
    </source>
</evidence>
<organism evidence="2 3">
    <name type="scientific">Paenibacillus nanensis</name>
    <dbReference type="NCBI Taxonomy" id="393251"/>
    <lineage>
        <taxon>Bacteria</taxon>
        <taxon>Bacillati</taxon>
        <taxon>Bacillota</taxon>
        <taxon>Bacilli</taxon>
        <taxon>Bacillales</taxon>
        <taxon>Paenibacillaceae</taxon>
        <taxon>Paenibacillus</taxon>
    </lineage>
</organism>
<dbReference type="AlphaFoldDB" id="A0A3A1VIK9"/>
<name>A0A3A1VIK9_9BACL</name>
<dbReference type="Pfam" id="PF11193">
    <property type="entry name" value="DUF2812"/>
    <property type="match status" value="1"/>
</dbReference>
<dbReference type="Proteomes" id="UP000266482">
    <property type="component" value="Unassembled WGS sequence"/>
</dbReference>
<comment type="caution">
    <text evidence="2">The sequence shown here is derived from an EMBL/GenBank/DDBJ whole genome shotgun (WGS) entry which is preliminary data.</text>
</comment>
<keyword evidence="1" id="KW-0472">Membrane</keyword>
<keyword evidence="3" id="KW-1185">Reference proteome</keyword>
<accession>A0A3A1VIK9</accession>
<keyword evidence="1" id="KW-1133">Transmembrane helix</keyword>
<dbReference type="RefSeq" id="WP_119597520.1">
    <property type="nucleotide sequence ID" value="NZ_QXQA01000001.1"/>
</dbReference>
<proteinExistence type="predicted"/>